<keyword evidence="2" id="KW-0677">Repeat</keyword>
<sequence length="194" mass="21545">MHEEKTDRVAAISDYDKAVLNRVFNPENPYNASEDIEIINWNEEPKILTAVEQEAKSWEVRGVQEAENGNIDSSIHMFTQAIQLAPQFSSGYNNRAQALRLKGDIQGALEDLDKAIELNTGNSAVCKAVVQRAILRRYKGDDKGALEDFKSAASRGSAFAQQMLIVLNPYAALCNQMLCEVINKLKNGNIEDSI</sequence>
<feature type="repeat" description="TPR" evidence="4">
    <location>
        <begin position="55"/>
        <end position="88"/>
    </location>
</feature>
<dbReference type="SUPFAM" id="SSF48452">
    <property type="entry name" value="TPR-like"/>
    <property type="match status" value="1"/>
</dbReference>
<dbReference type="OMA" id="CNQMLCE"/>
<dbReference type="InterPro" id="IPR011990">
    <property type="entry name" value="TPR-like_helical_dom_sf"/>
</dbReference>
<evidence type="ECO:0000256" key="4">
    <source>
        <dbReference type="PROSITE-ProRule" id="PRU00339"/>
    </source>
</evidence>
<dbReference type="OrthoDB" id="539634at2759"/>
<evidence type="ECO:0000256" key="1">
    <source>
        <dbReference type="ARBA" id="ARBA00006995"/>
    </source>
</evidence>
<reference evidence="5" key="1">
    <citation type="submission" date="2015-07" db="EMBL/GenBank/DDBJ databases">
        <title>MeaNS - Measles Nucleotide Surveillance Program.</title>
        <authorList>
            <person name="Tran T."/>
            <person name="Druce J."/>
        </authorList>
    </citation>
    <scope>NUCLEOTIDE SEQUENCE</scope>
    <source>
        <strain evidence="5">UCB-OBI-ISO-001</strain>
        <tissue evidence="5">Gonad</tissue>
    </source>
</reference>
<proteinExistence type="inferred from homology"/>
<feature type="repeat" description="TPR" evidence="4">
    <location>
        <begin position="89"/>
        <end position="122"/>
    </location>
</feature>
<accession>A0A0L8FN57</accession>
<dbReference type="KEGG" id="obi:106882274"/>
<dbReference type="GO" id="GO:0006570">
    <property type="term" value="P:tyrosine metabolic process"/>
    <property type="evidence" value="ECO:0007669"/>
    <property type="project" value="TreeGrafter"/>
</dbReference>
<comment type="similarity">
    <text evidence="1">Belongs to the TTC36 family.</text>
</comment>
<dbReference type="PROSITE" id="PS50005">
    <property type="entry name" value="TPR"/>
    <property type="match status" value="2"/>
</dbReference>
<gene>
    <name evidence="5" type="ORF">OCBIM_22013455mg</name>
</gene>
<evidence type="ECO:0000256" key="2">
    <source>
        <dbReference type="ARBA" id="ARBA00022737"/>
    </source>
</evidence>
<dbReference type="SMART" id="SM00028">
    <property type="entry name" value="TPR"/>
    <property type="match status" value="3"/>
</dbReference>
<keyword evidence="3 4" id="KW-0802">TPR repeat</keyword>
<dbReference type="AlphaFoldDB" id="A0A0L8FN57"/>
<dbReference type="InterPro" id="IPR038906">
    <property type="entry name" value="TTC36"/>
</dbReference>
<dbReference type="STRING" id="37653.A0A0L8FN57"/>
<dbReference type="Gene3D" id="1.25.40.10">
    <property type="entry name" value="Tetratricopeptide repeat domain"/>
    <property type="match status" value="1"/>
</dbReference>
<evidence type="ECO:0000256" key="3">
    <source>
        <dbReference type="ARBA" id="ARBA00022803"/>
    </source>
</evidence>
<dbReference type="EMBL" id="KQ428518">
    <property type="protein sequence ID" value="KOF66121.1"/>
    <property type="molecule type" value="Genomic_DNA"/>
</dbReference>
<organism evidence="5">
    <name type="scientific">Octopus bimaculoides</name>
    <name type="common">California two-spotted octopus</name>
    <dbReference type="NCBI Taxonomy" id="37653"/>
    <lineage>
        <taxon>Eukaryota</taxon>
        <taxon>Metazoa</taxon>
        <taxon>Spiralia</taxon>
        <taxon>Lophotrochozoa</taxon>
        <taxon>Mollusca</taxon>
        <taxon>Cephalopoda</taxon>
        <taxon>Coleoidea</taxon>
        <taxon>Octopodiformes</taxon>
        <taxon>Octopoda</taxon>
        <taxon>Incirrata</taxon>
        <taxon>Octopodidae</taxon>
        <taxon>Octopus</taxon>
    </lineage>
</organism>
<dbReference type="PANTHER" id="PTHR21405:SF0">
    <property type="entry name" value="TETRATRICOPEPTIDE REPEAT PROTEIN 36"/>
    <property type="match status" value="1"/>
</dbReference>
<dbReference type="InterPro" id="IPR013105">
    <property type="entry name" value="TPR_2"/>
</dbReference>
<dbReference type="PANTHER" id="PTHR21405">
    <property type="entry name" value="CDNA SEQUENCE BC021608"/>
    <property type="match status" value="1"/>
</dbReference>
<evidence type="ECO:0000313" key="5">
    <source>
        <dbReference type="EMBL" id="KOF66121.1"/>
    </source>
</evidence>
<name>A0A0L8FN57_OCTBM</name>
<protein>
    <submittedName>
        <fullName evidence="5">Uncharacterized protein</fullName>
    </submittedName>
</protein>
<dbReference type="InterPro" id="IPR019734">
    <property type="entry name" value="TPR_rpt"/>
</dbReference>
<dbReference type="Pfam" id="PF07719">
    <property type="entry name" value="TPR_2"/>
    <property type="match status" value="1"/>
</dbReference>